<organism evidence="2 3">
    <name type="scientific">Rattus norvegicus</name>
    <name type="common">Rat</name>
    <dbReference type="NCBI Taxonomy" id="10116"/>
    <lineage>
        <taxon>Eukaryota</taxon>
        <taxon>Metazoa</taxon>
        <taxon>Chordata</taxon>
        <taxon>Craniata</taxon>
        <taxon>Vertebrata</taxon>
        <taxon>Euteleostomi</taxon>
        <taxon>Mammalia</taxon>
        <taxon>Eutheria</taxon>
        <taxon>Euarchontoglires</taxon>
        <taxon>Glires</taxon>
        <taxon>Rodentia</taxon>
        <taxon>Myomorpha</taxon>
        <taxon>Muroidea</taxon>
        <taxon>Muridae</taxon>
        <taxon>Murinae</taxon>
        <taxon>Rattus</taxon>
    </lineage>
</organism>
<name>A6J742_RAT</name>
<evidence type="ECO:0000313" key="3">
    <source>
        <dbReference type="Proteomes" id="UP000234681"/>
    </source>
</evidence>
<gene>
    <name evidence="2" type="ORF">rCG_44119</name>
</gene>
<dbReference type="AlphaFoldDB" id="A6J742"/>
<proteinExistence type="predicted"/>
<feature type="region of interest" description="Disordered" evidence="1">
    <location>
        <begin position="36"/>
        <end position="56"/>
    </location>
</feature>
<evidence type="ECO:0000256" key="1">
    <source>
        <dbReference type="SAM" id="MobiDB-lite"/>
    </source>
</evidence>
<dbReference type="EMBL" id="CH473977">
    <property type="protein sequence ID" value="EDL98192.1"/>
    <property type="molecule type" value="Genomic_DNA"/>
</dbReference>
<sequence>MRQPHSEPLSISSTNTVIKILHLVRVFQKLGDRVPLRGLHSGSFTGKANNQRNRST</sequence>
<protein>
    <submittedName>
        <fullName evidence="2">RCG44119</fullName>
    </submittedName>
</protein>
<feature type="compositionally biased region" description="Polar residues" evidence="1">
    <location>
        <begin position="42"/>
        <end position="56"/>
    </location>
</feature>
<dbReference type="Proteomes" id="UP000234681">
    <property type="component" value="Chromosome 17"/>
</dbReference>
<reference evidence="3" key="1">
    <citation type="submission" date="2005-09" db="EMBL/GenBank/DDBJ databases">
        <authorList>
            <person name="Mural R.J."/>
            <person name="Li P.W."/>
            <person name="Adams M.D."/>
            <person name="Amanatides P.G."/>
            <person name="Baden-Tillson H."/>
            <person name="Barnstead M."/>
            <person name="Chin S.H."/>
            <person name="Dew I."/>
            <person name="Evans C.A."/>
            <person name="Ferriera S."/>
            <person name="Flanigan M."/>
            <person name="Fosler C."/>
            <person name="Glodek A."/>
            <person name="Gu Z."/>
            <person name="Holt R.A."/>
            <person name="Jennings D."/>
            <person name="Kraft C.L."/>
            <person name="Lu F."/>
            <person name="Nguyen T."/>
            <person name="Nusskern D.R."/>
            <person name="Pfannkoch C.M."/>
            <person name="Sitter C."/>
            <person name="Sutton G.G."/>
            <person name="Venter J.C."/>
            <person name="Wang Z."/>
            <person name="Woodage T."/>
            <person name="Zheng X.H."/>
            <person name="Zhong F."/>
        </authorList>
    </citation>
    <scope>NUCLEOTIDE SEQUENCE [LARGE SCALE GENOMIC DNA]</scope>
    <source>
        <strain>BN</strain>
        <strain evidence="3">Sprague-Dawley</strain>
    </source>
</reference>
<evidence type="ECO:0000313" key="2">
    <source>
        <dbReference type="EMBL" id="EDL98192.1"/>
    </source>
</evidence>
<accession>A6J742</accession>